<feature type="non-terminal residue" evidence="1">
    <location>
        <position position="109"/>
    </location>
</feature>
<protein>
    <submittedName>
        <fullName evidence="1">Uncharacterized protein</fullName>
    </submittedName>
</protein>
<proteinExistence type="predicted"/>
<dbReference type="EMBL" id="JANBPW010000662">
    <property type="protein sequence ID" value="KAJ1948672.1"/>
    <property type="molecule type" value="Genomic_DNA"/>
</dbReference>
<comment type="caution">
    <text evidence="1">The sequence shown here is derived from an EMBL/GenBank/DDBJ whole genome shotgun (WGS) entry which is preliminary data.</text>
</comment>
<evidence type="ECO:0000313" key="2">
    <source>
        <dbReference type="Proteomes" id="UP001150603"/>
    </source>
</evidence>
<evidence type="ECO:0000313" key="1">
    <source>
        <dbReference type="EMBL" id="KAJ1948672.1"/>
    </source>
</evidence>
<dbReference type="Proteomes" id="UP001150603">
    <property type="component" value="Unassembled WGS sequence"/>
</dbReference>
<gene>
    <name evidence="1" type="ORF">FBU59_001484</name>
</gene>
<reference evidence="1" key="1">
    <citation type="submission" date="2022-07" db="EMBL/GenBank/DDBJ databases">
        <title>Phylogenomic reconstructions and comparative analyses of Kickxellomycotina fungi.</title>
        <authorList>
            <person name="Reynolds N.K."/>
            <person name="Stajich J.E."/>
            <person name="Barry K."/>
            <person name="Grigoriev I.V."/>
            <person name="Crous P."/>
            <person name="Smith M.E."/>
        </authorList>
    </citation>
    <scope>NUCLEOTIDE SEQUENCE</scope>
    <source>
        <strain evidence="1">NRRL 5244</strain>
    </source>
</reference>
<keyword evidence="2" id="KW-1185">Reference proteome</keyword>
<accession>A0ACC1JE20</accession>
<name>A0ACC1JE20_9FUNG</name>
<organism evidence="1 2">
    <name type="scientific">Linderina macrospora</name>
    <dbReference type="NCBI Taxonomy" id="4868"/>
    <lineage>
        <taxon>Eukaryota</taxon>
        <taxon>Fungi</taxon>
        <taxon>Fungi incertae sedis</taxon>
        <taxon>Zoopagomycota</taxon>
        <taxon>Kickxellomycotina</taxon>
        <taxon>Kickxellomycetes</taxon>
        <taxon>Kickxellales</taxon>
        <taxon>Kickxellaceae</taxon>
        <taxon>Linderina</taxon>
    </lineage>
</organism>
<sequence>MRFFKTLCMLAISGSVLAVTDTEFAAIKKALFSEMSNHHMFTTPELYHDLAAGLGLKEACALLYNGSPSLLQGYSLVYERLCELARDPTNTADQTDIIAKLRDFTHNVV</sequence>